<accession>A0A443YKV2</accession>
<dbReference type="PROSITE" id="PS50042">
    <property type="entry name" value="CNMP_BINDING_3"/>
    <property type="match status" value="1"/>
</dbReference>
<name>A0A443YKV2_9SPHI</name>
<dbReference type="OrthoDB" id="1092431at2"/>
<dbReference type="EMBL" id="SAYW01000007">
    <property type="protein sequence ID" value="RWU04379.1"/>
    <property type="molecule type" value="Genomic_DNA"/>
</dbReference>
<evidence type="ECO:0000313" key="3">
    <source>
        <dbReference type="Proteomes" id="UP000284120"/>
    </source>
</evidence>
<dbReference type="Gene3D" id="2.60.120.10">
    <property type="entry name" value="Jelly Rolls"/>
    <property type="match status" value="1"/>
</dbReference>
<dbReference type="InterPro" id="IPR018490">
    <property type="entry name" value="cNMP-bd_dom_sf"/>
</dbReference>
<dbReference type="InterPro" id="IPR000595">
    <property type="entry name" value="cNMP-bd_dom"/>
</dbReference>
<gene>
    <name evidence="2" type="ORF">DPV69_18860</name>
</gene>
<proteinExistence type="predicted"/>
<dbReference type="SUPFAM" id="SSF51206">
    <property type="entry name" value="cAMP-binding domain-like"/>
    <property type="match status" value="1"/>
</dbReference>
<dbReference type="RefSeq" id="WP_113648974.1">
    <property type="nucleotide sequence ID" value="NZ_QMHN01000007.1"/>
</dbReference>
<dbReference type="Pfam" id="PF00027">
    <property type="entry name" value="cNMP_binding"/>
    <property type="match status" value="1"/>
</dbReference>
<keyword evidence="3" id="KW-1185">Reference proteome</keyword>
<dbReference type="CDD" id="cd00038">
    <property type="entry name" value="CAP_ED"/>
    <property type="match status" value="1"/>
</dbReference>
<evidence type="ECO:0000313" key="2">
    <source>
        <dbReference type="EMBL" id="RWU04379.1"/>
    </source>
</evidence>
<dbReference type="AlphaFoldDB" id="A0A443YKV2"/>
<evidence type="ECO:0000259" key="1">
    <source>
        <dbReference type="PROSITE" id="PS50042"/>
    </source>
</evidence>
<dbReference type="InterPro" id="IPR014710">
    <property type="entry name" value="RmlC-like_jellyroll"/>
</dbReference>
<reference evidence="2 3" key="1">
    <citation type="submission" date="2018-06" db="EMBL/GenBank/DDBJ databases">
        <title>Pedobacter endophyticus sp. nov., an endophytic bacterium isolated from a leaf of Triticum aestivum.</title>
        <authorList>
            <person name="Zhang L."/>
        </authorList>
    </citation>
    <scope>NUCLEOTIDE SEQUENCE [LARGE SCALE GENOMIC DNA]</scope>
    <source>
        <strain evidence="2 3">CM134L-2</strain>
    </source>
</reference>
<comment type="caution">
    <text evidence="2">The sequence shown here is derived from an EMBL/GenBank/DDBJ whole genome shotgun (WGS) entry which is preliminary data.</text>
</comment>
<organism evidence="2 3">
    <name type="scientific">Pedobacter chitinilyticus</name>
    <dbReference type="NCBI Taxonomy" id="2233776"/>
    <lineage>
        <taxon>Bacteria</taxon>
        <taxon>Pseudomonadati</taxon>
        <taxon>Bacteroidota</taxon>
        <taxon>Sphingobacteriia</taxon>
        <taxon>Sphingobacteriales</taxon>
        <taxon>Sphingobacteriaceae</taxon>
        <taxon>Pedobacter</taxon>
    </lineage>
</organism>
<sequence>MSNLLFKHIQKFATVSESDFASILAFFEPISAKKKEILLSEGQICRRHFFVLKGCLRLFYVKETGAEQTTQFGIESWWMTDNLAFLEQKPSAFSIQAVEQSEVLSISYEAQEKMLAKFPQMERYFRRVFEKSFAAAQLRIKYINEYSREDLYFHFANSQPAFMQRVPQYLLASYLGFTPEYLSEIKKKHFGK</sequence>
<protein>
    <submittedName>
        <fullName evidence="2">Crp/Fnr family transcriptional regulator</fullName>
    </submittedName>
</protein>
<feature type="domain" description="Cyclic nucleotide-binding" evidence="1">
    <location>
        <begin position="11"/>
        <end position="132"/>
    </location>
</feature>
<dbReference type="Proteomes" id="UP000284120">
    <property type="component" value="Unassembled WGS sequence"/>
</dbReference>